<dbReference type="Proteomes" id="UP000823775">
    <property type="component" value="Unassembled WGS sequence"/>
</dbReference>
<accession>A0ABS8TRC0</accession>
<feature type="transmembrane region" description="Helical" evidence="1">
    <location>
        <begin position="48"/>
        <end position="69"/>
    </location>
</feature>
<evidence type="ECO:0000256" key="1">
    <source>
        <dbReference type="SAM" id="Phobius"/>
    </source>
</evidence>
<organism evidence="2 3">
    <name type="scientific">Datura stramonium</name>
    <name type="common">Jimsonweed</name>
    <name type="synonym">Common thornapple</name>
    <dbReference type="NCBI Taxonomy" id="4076"/>
    <lineage>
        <taxon>Eukaryota</taxon>
        <taxon>Viridiplantae</taxon>
        <taxon>Streptophyta</taxon>
        <taxon>Embryophyta</taxon>
        <taxon>Tracheophyta</taxon>
        <taxon>Spermatophyta</taxon>
        <taxon>Magnoliopsida</taxon>
        <taxon>eudicotyledons</taxon>
        <taxon>Gunneridae</taxon>
        <taxon>Pentapetalae</taxon>
        <taxon>asterids</taxon>
        <taxon>lamiids</taxon>
        <taxon>Solanales</taxon>
        <taxon>Solanaceae</taxon>
        <taxon>Solanoideae</taxon>
        <taxon>Datureae</taxon>
        <taxon>Datura</taxon>
    </lineage>
</organism>
<keyword evidence="1" id="KW-1133">Transmembrane helix</keyword>
<protein>
    <submittedName>
        <fullName evidence="2">Uncharacterized protein</fullName>
    </submittedName>
</protein>
<sequence length="84" mass="9704">MTKGKKALPQYQNVNLELEKRRKRSTMASGCVVEDESEQAMSVLETRLALLCRFTIFLEYLCSILYFSIGDLPTVHELDRRFAT</sequence>
<evidence type="ECO:0000313" key="2">
    <source>
        <dbReference type="EMBL" id="MCD7473034.1"/>
    </source>
</evidence>
<evidence type="ECO:0000313" key="3">
    <source>
        <dbReference type="Proteomes" id="UP000823775"/>
    </source>
</evidence>
<keyword evidence="1" id="KW-0812">Transmembrane</keyword>
<keyword evidence="3" id="KW-1185">Reference proteome</keyword>
<reference evidence="2 3" key="1">
    <citation type="journal article" date="2021" name="BMC Genomics">
        <title>Datura genome reveals duplications of psychoactive alkaloid biosynthetic genes and high mutation rate following tissue culture.</title>
        <authorList>
            <person name="Rajewski A."/>
            <person name="Carter-House D."/>
            <person name="Stajich J."/>
            <person name="Litt A."/>
        </authorList>
    </citation>
    <scope>NUCLEOTIDE SEQUENCE [LARGE SCALE GENOMIC DNA]</scope>
    <source>
        <strain evidence="2">AR-01</strain>
    </source>
</reference>
<name>A0ABS8TRC0_DATST</name>
<keyword evidence="1" id="KW-0472">Membrane</keyword>
<dbReference type="EMBL" id="JACEIK010001907">
    <property type="protein sequence ID" value="MCD7473034.1"/>
    <property type="molecule type" value="Genomic_DNA"/>
</dbReference>
<comment type="caution">
    <text evidence="2">The sequence shown here is derived from an EMBL/GenBank/DDBJ whole genome shotgun (WGS) entry which is preliminary data.</text>
</comment>
<gene>
    <name evidence="2" type="ORF">HAX54_014581</name>
</gene>
<proteinExistence type="predicted"/>